<dbReference type="GO" id="GO:0006888">
    <property type="term" value="P:endoplasmic reticulum to Golgi vesicle-mediated transport"/>
    <property type="evidence" value="ECO:0007669"/>
    <property type="project" value="InterPro"/>
</dbReference>
<dbReference type="GO" id="GO:0006890">
    <property type="term" value="P:retrograde vesicle-mediated transport, Golgi to endoplasmic reticulum"/>
    <property type="evidence" value="ECO:0000318"/>
    <property type="project" value="GO_Central"/>
</dbReference>
<dbReference type="EMBL" id="LFYR01000705">
    <property type="protein sequence ID" value="KMZ70862.1"/>
    <property type="molecule type" value="Genomic_DNA"/>
</dbReference>
<evidence type="ECO:0008006" key="3">
    <source>
        <dbReference type="Google" id="ProtNLM"/>
    </source>
</evidence>
<dbReference type="Pfam" id="PF04437">
    <property type="entry name" value="RINT1_TIP1"/>
    <property type="match status" value="1"/>
</dbReference>
<evidence type="ECO:0000313" key="1">
    <source>
        <dbReference type="EMBL" id="KMZ70862.1"/>
    </source>
</evidence>
<name>A0A0K9PRK7_ZOSMR</name>
<comment type="caution">
    <text evidence="1">The sequence shown here is derived from an EMBL/GenBank/DDBJ whole genome shotgun (WGS) entry which is preliminary data.</text>
</comment>
<dbReference type="AlphaFoldDB" id="A0A0K9PRK7"/>
<gene>
    <name evidence="1" type="ORF">ZOSMA_192G00390</name>
</gene>
<sequence>MTSSASPPVFTNVHRRHLRSFLDGNYKTTADLLKTQSLLFDLENDCLCLESDVTLLSDKLRCSIREWESRLGDVNEALVRERFDLLGWNEIRLKSMKSKGDAKAKLEVLAQEINRIETIRIYAETTLRLESLVGDLEDSASQTGPNDFRSKNEKFQSAIKSMEDIESIVVSLVMKNNNNTQRRTQTWARLIESVDSRVQSTLSMLKPQALRVHRSILSSINWPPPLASNTESSSAITVPELPNPLVLMRGDTKVQFSQSFLVLCALQHLQNRRESRKHQLNNSTGSLACDLDWNLWAIDELMSPLATRMEKHFCKWSEHPKFVFALVYKTSRDFLDGIETVLQPLIDRAKLVGCSVKETWIVSMVRMLSTYLTTRVFPELVIHCTTTMVDDDHEVISKWLNLIDLIISFDKRMMGLANTGILPKGMALPSDFTEESPLPMLLYSIFQNRKPWLQVWAEMELRDVEGKLKNKAESDTSWVIVTLSDDSLSSTTKSDVESELTMFMLSSREDFKAPPIVDSVIKISWTMIDRCRTLPSIELRLEFIKSSACVLLDWFYQVLIQRSERKTPEMNPNSDATTTVIMEDDMLVRLVTCINSAGYCESVMEEWSEDLSIIDLSQTHGLFKKEIKNMLKLETDCLEDIMSSLLLEFELFSRDYIRDSQRWEVTVTANDEQLEPDNISRLFMECLDMVTVRLRRLKSGLNSKDFADLWRSIALGLDHFIFNSIMLNKMKFSKLGIQQFTVDMKALFCVFRPFCVRPEAFFPYLSDYFRLLLSVSREESVFFTERLNMNDERIRDELLIIGVSHLSVKQVKKILHRRILDA</sequence>
<dbReference type="PANTHER" id="PTHR13520">
    <property type="entry name" value="RAD50-INTERACTING PROTEIN 1 RINT-1"/>
    <property type="match status" value="1"/>
</dbReference>
<reference evidence="2" key="1">
    <citation type="journal article" date="2016" name="Nature">
        <title>The genome of the seagrass Zostera marina reveals angiosperm adaptation to the sea.</title>
        <authorList>
            <person name="Olsen J.L."/>
            <person name="Rouze P."/>
            <person name="Verhelst B."/>
            <person name="Lin Y.-C."/>
            <person name="Bayer T."/>
            <person name="Collen J."/>
            <person name="Dattolo E."/>
            <person name="De Paoli E."/>
            <person name="Dittami S."/>
            <person name="Maumus F."/>
            <person name="Michel G."/>
            <person name="Kersting A."/>
            <person name="Lauritano C."/>
            <person name="Lohaus R."/>
            <person name="Toepel M."/>
            <person name="Tonon T."/>
            <person name="Vanneste K."/>
            <person name="Amirebrahimi M."/>
            <person name="Brakel J."/>
            <person name="Bostroem C."/>
            <person name="Chovatia M."/>
            <person name="Grimwood J."/>
            <person name="Jenkins J.W."/>
            <person name="Jueterbock A."/>
            <person name="Mraz A."/>
            <person name="Stam W.T."/>
            <person name="Tice H."/>
            <person name="Bornberg-Bauer E."/>
            <person name="Green P.J."/>
            <person name="Pearson G.A."/>
            <person name="Procaccini G."/>
            <person name="Duarte C.M."/>
            <person name="Schmutz J."/>
            <person name="Reusch T.B.H."/>
            <person name="Van de Peer Y."/>
        </authorList>
    </citation>
    <scope>NUCLEOTIDE SEQUENCE [LARGE SCALE GENOMIC DNA]</scope>
    <source>
        <strain evidence="2">cv. Finnish</strain>
    </source>
</reference>
<accession>A0A0K9PRK7</accession>
<dbReference type="PANTHER" id="PTHR13520:SF0">
    <property type="entry name" value="RAD50-INTERACTING PROTEIN 1"/>
    <property type="match status" value="1"/>
</dbReference>
<dbReference type="Proteomes" id="UP000036987">
    <property type="component" value="Unassembled WGS sequence"/>
</dbReference>
<dbReference type="PROSITE" id="PS51386">
    <property type="entry name" value="RINT1_TIP20"/>
    <property type="match status" value="1"/>
</dbReference>
<dbReference type="GO" id="GO:0070939">
    <property type="term" value="C:Dsl1/NZR complex"/>
    <property type="evidence" value="ECO:0000318"/>
    <property type="project" value="GO_Central"/>
</dbReference>
<dbReference type="InterPro" id="IPR007528">
    <property type="entry name" value="RINT1_Tip20"/>
</dbReference>
<dbReference type="InterPro" id="IPR042044">
    <property type="entry name" value="EXOC6PINT-1/Sec15/Tip20_C_dom2"/>
</dbReference>
<evidence type="ECO:0000313" key="2">
    <source>
        <dbReference type="Proteomes" id="UP000036987"/>
    </source>
</evidence>
<dbReference type="Gene3D" id="1.20.58.670">
    <property type="entry name" value="Dsl1p vesicle tethering complex, Tip20p subunit, domain D"/>
    <property type="match status" value="1"/>
</dbReference>
<dbReference type="OrthoDB" id="2189254at2759"/>
<keyword evidence="2" id="KW-1185">Reference proteome</keyword>
<dbReference type="STRING" id="29655.A0A0K9PRK7"/>
<protein>
    <recommendedName>
        <fullName evidence="3">RAD50-interacting protein 1</fullName>
    </recommendedName>
</protein>
<organism evidence="1 2">
    <name type="scientific">Zostera marina</name>
    <name type="common">Eelgrass</name>
    <dbReference type="NCBI Taxonomy" id="29655"/>
    <lineage>
        <taxon>Eukaryota</taxon>
        <taxon>Viridiplantae</taxon>
        <taxon>Streptophyta</taxon>
        <taxon>Embryophyta</taxon>
        <taxon>Tracheophyta</taxon>
        <taxon>Spermatophyta</taxon>
        <taxon>Magnoliopsida</taxon>
        <taxon>Liliopsida</taxon>
        <taxon>Zosteraceae</taxon>
        <taxon>Zostera</taxon>
    </lineage>
</organism>
<proteinExistence type="predicted"/>
<dbReference type="OMA" id="LEYHFAK"/>
<dbReference type="GO" id="GO:0060628">
    <property type="term" value="P:regulation of ER to Golgi vesicle-mediated transport"/>
    <property type="evidence" value="ECO:0000318"/>
    <property type="project" value="GO_Central"/>
</dbReference>